<evidence type="ECO:0000313" key="2">
    <source>
        <dbReference type="EMBL" id="KAL3758355.1"/>
    </source>
</evidence>
<evidence type="ECO:0000256" key="1">
    <source>
        <dbReference type="SAM" id="MobiDB-lite"/>
    </source>
</evidence>
<proteinExistence type="predicted"/>
<keyword evidence="3" id="KW-1185">Reference proteome</keyword>
<feature type="compositionally biased region" description="Basic residues" evidence="1">
    <location>
        <begin position="11"/>
        <end position="21"/>
    </location>
</feature>
<comment type="caution">
    <text evidence="2">The sequence shown here is derived from an EMBL/GenBank/DDBJ whole genome shotgun (WGS) entry which is preliminary data.</text>
</comment>
<feature type="compositionally biased region" description="Polar residues" evidence="1">
    <location>
        <begin position="629"/>
        <end position="639"/>
    </location>
</feature>
<organism evidence="2 3">
    <name type="scientific">Discostella pseudostelligera</name>
    <dbReference type="NCBI Taxonomy" id="259834"/>
    <lineage>
        <taxon>Eukaryota</taxon>
        <taxon>Sar</taxon>
        <taxon>Stramenopiles</taxon>
        <taxon>Ochrophyta</taxon>
        <taxon>Bacillariophyta</taxon>
        <taxon>Coscinodiscophyceae</taxon>
        <taxon>Thalassiosirophycidae</taxon>
        <taxon>Stephanodiscales</taxon>
        <taxon>Stephanodiscaceae</taxon>
        <taxon>Discostella</taxon>
    </lineage>
</organism>
<feature type="compositionally biased region" description="Polar residues" evidence="1">
    <location>
        <begin position="340"/>
        <end position="350"/>
    </location>
</feature>
<evidence type="ECO:0000313" key="3">
    <source>
        <dbReference type="Proteomes" id="UP001530293"/>
    </source>
</evidence>
<feature type="region of interest" description="Disordered" evidence="1">
    <location>
        <begin position="786"/>
        <end position="817"/>
    </location>
</feature>
<feature type="compositionally biased region" description="Low complexity" evidence="1">
    <location>
        <begin position="591"/>
        <end position="602"/>
    </location>
</feature>
<feature type="compositionally biased region" description="Low complexity" evidence="1">
    <location>
        <begin position="655"/>
        <end position="673"/>
    </location>
</feature>
<name>A0ABD3MCU9_9STRA</name>
<feature type="region of interest" description="Disordered" evidence="1">
    <location>
        <begin position="290"/>
        <end position="363"/>
    </location>
</feature>
<feature type="compositionally biased region" description="Acidic residues" evidence="1">
    <location>
        <begin position="297"/>
        <end position="309"/>
    </location>
</feature>
<protein>
    <recommendedName>
        <fullName evidence="4">J domain-containing protein</fullName>
    </recommendedName>
</protein>
<feature type="compositionally biased region" description="Acidic residues" evidence="1">
    <location>
        <begin position="787"/>
        <end position="800"/>
    </location>
</feature>
<evidence type="ECO:0008006" key="4">
    <source>
        <dbReference type="Google" id="ProtNLM"/>
    </source>
</evidence>
<feature type="compositionally biased region" description="Polar residues" evidence="1">
    <location>
        <begin position="76"/>
        <end position="92"/>
    </location>
</feature>
<feature type="compositionally biased region" description="Low complexity" evidence="1">
    <location>
        <begin position="351"/>
        <end position="362"/>
    </location>
</feature>
<feature type="region of interest" description="Disordered" evidence="1">
    <location>
        <begin position="586"/>
        <end position="704"/>
    </location>
</feature>
<dbReference type="EMBL" id="JALLBG020000233">
    <property type="protein sequence ID" value="KAL3758355.1"/>
    <property type="molecule type" value="Genomic_DNA"/>
</dbReference>
<feature type="region of interest" description="Disordered" evidence="1">
    <location>
        <begin position="507"/>
        <end position="543"/>
    </location>
</feature>
<sequence length="846" mass="94895">MSIMLAGLKAVRQRRRTRSTSRLRNGNEDDDDLGFDTSQFIAKHNEGDLCPEDESPMISTQHRKKWMDQDGGAGKQRQSSNGKGAIANNTNNRLHNDINISYNSHGTATTAASTAINTTISSQNEYCWDETIGNEDVEENDEVITAGNEALLFIYGHNVNLYTDVFQLPSHLNEVQSLLLLKHIDRSYKEQMHYLNHTDLSVAMAYFRRHHNNNNNKLNDKYAQVVNTMDPRTFLDIQKDALHRAYTILMHDESRNEYDELLRLHRQDMLEEEEDEDVGACVDEDVVVAPSESAKFEEEEEETYSDDDSGILTVQTSADEEDDYEDENYEDEDEGRIRSKANQRSVTGTPQKQPLRNQQQQQYSPTDPLEFDMLVHDSLADEDYFSQLHHNAKIRGTEENTKMTVGKEDVLFFDPFNLQGDDLISNEHEVRRALFPEKAVASNEYEEGEYEEKEDENTNYSTTMFVCSLPSSGEEDEDDEVTMGRLIELQEKAAKKKMSSLYLDDVLKSSSSDGTDSEDDDYEECDEAEVNDDENTAQVGNEGIVANRTIDDGSVVTKTKNYFLDDDSTLVTLPKQTSNDWAASVVTNTESTSSCASSRSSSAPGKENARTKKRKGLKAKVRNLVKTIGSKSRPSTPSSVVVDGDKFPEQEVYGSSNNSIGSRSNRAAASSLRPRMIESSSFDPDGRNLSDTSYDTTSSVSEEDEEAEIENLLSIASTFSAMDAAALIAERVRTLKSSTQNDVFHDEDGSIDCFSTDDDNTISRNRNRRGCRKLSRFEADDEMILKEEEDDDDDYDEEEYSQCAEGHGWSSSPPSSASRGIFATCIDGVGSSIDNTLDSVERVFAC</sequence>
<reference evidence="2 3" key="1">
    <citation type="submission" date="2024-10" db="EMBL/GenBank/DDBJ databases">
        <title>Updated reference genomes for cyclostephanoid diatoms.</title>
        <authorList>
            <person name="Roberts W.R."/>
            <person name="Alverson A.J."/>
        </authorList>
    </citation>
    <scope>NUCLEOTIDE SEQUENCE [LARGE SCALE GENOMIC DNA]</scope>
    <source>
        <strain evidence="2 3">AJA232-27</strain>
    </source>
</reference>
<feature type="compositionally biased region" description="Acidic residues" evidence="1">
    <location>
        <begin position="515"/>
        <end position="535"/>
    </location>
</feature>
<feature type="compositionally biased region" description="Acidic residues" evidence="1">
    <location>
        <begin position="318"/>
        <end position="334"/>
    </location>
</feature>
<accession>A0ABD3MCU9</accession>
<feature type="compositionally biased region" description="Basic residues" evidence="1">
    <location>
        <begin position="611"/>
        <end position="623"/>
    </location>
</feature>
<gene>
    <name evidence="2" type="ORF">ACHAWU_005025</name>
</gene>
<dbReference type="Proteomes" id="UP001530293">
    <property type="component" value="Unassembled WGS sequence"/>
</dbReference>
<dbReference type="AlphaFoldDB" id="A0ABD3MCU9"/>
<feature type="compositionally biased region" description="Low complexity" evidence="1">
    <location>
        <begin position="689"/>
        <end position="700"/>
    </location>
</feature>
<feature type="region of interest" description="Disordered" evidence="1">
    <location>
        <begin position="1"/>
        <end position="92"/>
    </location>
</feature>